<gene>
    <name evidence="2" type="ORF">LKD23_12715</name>
</gene>
<comment type="caution">
    <text evidence="2">The sequence shown here is derived from an EMBL/GenBank/DDBJ whole genome shotgun (WGS) entry which is preliminary data.</text>
</comment>
<name>A0ABS8FDU6_9FIRM</name>
<evidence type="ECO:0000313" key="2">
    <source>
        <dbReference type="EMBL" id="MCC2200591.1"/>
    </source>
</evidence>
<evidence type="ECO:0000256" key="1">
    <source>
        <dbReference type="SAM" id="SignalP"/>
    </source>
</evidence>
<feature type="signal peptide" evidence="1">
    <location>
        <begin position="1"/>
        <end position="27"/>
    </location>
</feature>
<dbReference type="Proteomes" id="UP001430637">
    <property type="component" value="Unassembled WGS sequence"/>
</dbReference>
<reference evidence="2" key="1">
    <citation type="submission" date="2021-10" db="EMBL/GenBank/DDBJ databases">
        <title>Anaerobic single-cell dispensing facilitates the cultivation of human gut bacteria.</title>
        <authorList>
            <person name="Afrizal A."/>
        </authorList>
    </citation>
    <scope>NUCLEOTIDE SEQUENCE</scope>
    <source>
        <strain evidence="2">CLA-AA-H233</strain>
    </source>
</reference>
<evidence type="ECO:0008006" key="4">
    <source>
        <dbReference type="Google" id="ProtNLM"/>
    </source>
</evidence>
<accession>A0ABS8FDU6</accession>
<evidence type="ECO:0000313" key="3">
    <source>
        <dbReference type="Proteomes" id="UP001430637"/>
    </source>
</evidence>
<dbReference type="EMBL" id="JAJEQL010000064">
    <property type="protein sequence ID" value="MCC2200591.1"/>
    <property type="molecule type" value="Genomic_DNA"/>
</dbReference>
<dbReference type="RefSeq" id="WP_227621939.1">
    <property type="nucleotide sequence ID" value="NZ_JAJEQL010000064.1"/>
</dbReference>
<organism evidence="2 3">
    <name type="scientific">Faecalibacterium butyricigenerans</name>
    <dbReference type="NCBI Taxonomy" id="1851427"/>
    <lineage>
        <taxon>Bacteria</taxon>
        <taxon>Bacillati</taxon>
        <taxon>Bacillota</taxon>
        <taxon>Clostridia</taxon>
        <taxon>Eubacteriales</taxon>
        <taxon>Oscillospiraceae</taxon>
        <taxon>Faecalibacterium</taxon>
    </lineage>
</organism>
<keyword evidence="1" id="KW-0732">Signal</keyword>
<keyword evidence="3" id="KW-1185">Reference proteome</keyword>
<dbReference type="PROSITE" id="PS51257">
    <property type="entry name" value="PROKAR_LIPOPROTEIN"/>
    <property type="match status" value="1"/>
</dbReference>
<feature type="chain" id="PRO_5045758308" description="Lipoprotein" evidence="1">
    <location>
        <begin position="28"/>
        <end position="177"/>
    </location>
</feature>
<sequence length="177" mass="18967">MKMFKKLMAVVLTGALAVSMLTGCALGDAAASKALEKALNAKGTQGTVTVDYNHKRGMDSKAESIWKDADKLNRTAPATLSVFGTAEYTFGNSKYIAYVAEQPEDSKSAKASWMTEAEKLHKAVTDKKVDKTAAGQIHTDSKADATKKDVDFGTAFVSKTEGGKTTKYVIVVFEVNI</sequence>
<proteinExistence type="predicted"/>
<protein>
    <recommendedName>
        <fullName evidence="4">Lipoprotein</fullName>
    </recommendedName>
</protein>